<accession>A0AAV5K7B6</accession>
<dbReference type="AlphaFoldDB" id="A0AAV5K7B6"/>
<proteinExistence type="predicted"/>
<organism evidence="1 2">
    <name type="scientific">Rubroshorea leprosula</name>
    <dbReference type="NCBI Taxonomy" id="152421"/>
    <lineage>
        <taxon>Eukaryota</taxon>
        <taxon>Viridiplantae</taxon>
        <taxon>Streptophyta</taxon>
        <taxon>Embryophyta</taxon>
        <taxon>Tracheophyta</taxon>
        <taxon>Spermatophyta</taxon>
        <taxon>Magnoliopsida</taxon>
        <taxon>eudicotyledons</taxon>
        <taxon>Gunneridae</taxon>
        <taxon>Pentapetalae</taxon>
        <taxon>rosids</taxon>
        <taxon>malvids</taxon>
        <taxon>Malvales</taxon>
        <taxon>Dipterocarpaceae</taxon>
        <taxon>Rubroshorea</taxon>
    </lineage>
</organism>
<gene>
    <name evidence="1" type="ORF">SLEP1_g30256</name>
</gene>
<reference evidence="1 2" key="1">
    <citation type="journal article" date="2021" name="Commun. Biol.">
        <title>The genome of Shorea leprosula (Dipterocarpaceae) highlights the ecological relevance of drought in aseasonal tropical rainforests.</title>
        <authorList>
            <person name="Ng K.K.S."/>
            <person name="Kobayashi M.J."/>
            <person name="Fawcett J.A."/>
            <person name="Hatakeyama M."/>
            <person name="Paape T."/>
            <person name="Ng C.H."/>
            <person name="Ang C.C."/>
            <person name="Tnah L.H."/>
            <person name="Lee C.T."/>
            <person name="Nishiyama T."/>
            <person name="Sese J."/>
            <person name="O'Brien M.J."/>
            <person name="Copetti D."/>
            <person name="Mohd Noor M.I."/>
            <person name="Ong R.C."/>
            <person name="Putra M."/>
            <person name="Sireger I.Z."/>
            <person name="Indrioko S."/>
            <person name="Kosugi Y."/>
            <person name="Izuno A."/>
            <person name="Isagi Y."/>
            <person name="Lee S.L."/>
            <person name="Shimizu K.K."/>
        </authorList>
    </citation>
    <scope>NUCLEOTIDE SEQUENCE [LARGE SCALE GENOMIC DNA]</scope>
    <source>
        <strain evidence="1">214</strain>
    </source>
</reference>
<evidence type="ECO:0000313" key="2">
    <source>
        <dbReference type="Proteomes" id="UP001054252"/>
    </source>
</evidence>
<protein>
    <submittedName>
        <fullName evidence="1">Uncharacterized protein</fullName>
    </submittedName>
</protein>
<name>A0AAV5K7B6_9ROSI</name>
<dbReference type="EMBL" id="BPVZ01000054">
    <property type="protein sequence ID" value="GKV20087.1"/>
    <property type="molecule type" value="Genomic_DNA"/>
</dbReference>
<dbReference type="Proteomes" id="UP001054252">
    <property type="component" value="Unassembled WGS sequence"/>
</dbReference>
<sequence length="60" mass="6583">MCMCCGKCCRKVNQSDPLERAKRDNNTATASSGLSMHLFFPGASYPVMFHPQSQLASSLQ</sequence>
<evidence type="ECO:0000313" key="1">
    <source>
        <dbReference type="EMBL" id="GKV20087.1"/>
    </source>
</evidence>
<comment type="caution">
    <text evidence="1">The sequence shown here is derived from an EMBL/GenBank/DDBJ whole genome shotgun (WGS) entry which is preliminary data.</text>
</comment>
<keyword evidence="2" id="KW-1185">Reference proteome</keyword>